<dbReference type="Gene3D" id="3.40.630.10">
    <property type="entry name" value="Zn peptidases"/>
    <property type="match status" value="1"/>
</dbReference>
<dbReference type="SUPFAM" id="SSF53187">
    <property type="entry name" value="Zn-dependent exopeptidases"/>
    <property type="match status" value="1"/>
</dbReference>
<organism evidence="6 7">
    <name type="scientific">Leucobacter edaphi</name>
    <dbReference type="NCBI Taxonomy" id="2796472"/>
    <lineage>
        <taxon>Bacteria</taxon>
        <taxon>Bacillati</taxon>
        <taxon>Actinomycetota</taxon>
        <taxon>Actinomycetes</taxon>
        <taxon>Micrococcales</taxon>
        <taxon>Microbacteriaceae</taxon>
        <taxon>Leucobacter</taxon>
    </lineage>
</organism>
<dbReference type="SUPFAM" id="SSF55031">
    <property type="entry name" value="Bacterial exopeptidase dimerisation domain"/>
    <property type="match status" value="1"/>
</dbReference>
<keyword evidence="2" id="KW-0479">Metal-binding</keyword>
<keyword evidence="4" id="KW-0862">Zinc</keyword>
<dbReference type="InterPro" id="IPR002933">
    <property type="entry name" value="Peptidase_M20"/>
</dbReference>
<dbReference type="PROSITE" id="PS00758">
    <property type="entry name" value="ARGE_DAPE_CPG2_1"/>
    <property type="match status" value="1"/>
</dbReference>
<keyword evidence="7" id="KW-1185">Reference proteome</keyword>
<dbReference type="Gene3D" id="3.30.70.360">
    <property type="match status" value="1"/>
</dbReference>
<evidence type="ECO:0000256" key="4">
    <source>
        <dbReference type="ARBA" id="ARBA00022833"/>
    </source>
</evidence>
<dbReference type="Pfam" id="PF01546">
    <property type="entry name" value="Peptidase_M20"/>
    <property type="match status" value="1"/>
</dbReference>
<reference evidence="6" key="1">
    <citation type="submission" date="2020-12" db="EMBL/GenBank/DDBJ databases">
        <title>Leucobacter sp. CAS2, isolated from Chromium sludge.</title>
        <authorList>
            <person name="Xu Z."/>
        </authorList>
    </citation>
    <scope>NUCLEOTIDE SEQUENCE</scope>
    <source>
        <strain evidence="6">CSA2</strain>
    </source>
</reference>
<evidence type="ECO:0000313" key="6">
    <source>
        <dbReference type="EMBL" id="MBK0421900.1"/>
    </source>
</evidence>
<name>A0A934QDQ4_9MICO</name>
<evidence type="ECO:0000256" key="1">
    <source>
        <dbReference type="ARBA" id="ARBA00001947"/>
    </source>
</evidence>
<dbReference type="InterPro" id="IPR011650">
    <property type="entry name" value="Peptidase_M20_dimer"/>
</dbReference>
<evidence type="ECO:0000256" key="2">
    <source>
        <dbReference type="ARBA" id="ARBA00022723"/>
    </source>
</evidence>
<protein>
    <submittedName>
        <fullName evidence="6">M20/M25/M40 family metallo-hydrolase</fullName>
    </submittedName>
</protein>
<dbReference type="InterPro" id="IPR036264">
    <property type="entry name" value="Bact_exopeptidase_dim_dom"/>
</dbReference>
<accession>A0A934QDQ4</accession>
<dbReference type="EMBL" id="JAEHOI010000006">
    <property type="protein sequence ID" value="MBK0421900.1"/>
    <property type="molecule type" value="Genomic_DNA"/>
</dbReference>
<sequence length="399" mass="41026">MTAAARALALIDDDRIVADTCELIAGWGENPGGTEAETVRRLVAICERIGARVQLQEIAAGRPNLLASIGPEDGPAVLFLGHSDVVPAGEGWTADPFVPRIADGMIIGRGATDMKGGLAAVLEAMAAVAAVAPGIRLELLCTVDEEDRALGVQTWLAEHGLRRYLACIVAEPTDLEIVIGCRGAANLHVEVLGGSAHAGRPEDGASSIYGAAALVDVVRELHAEAGAGEGDPLLGNPTWNVGTIAGGSGTSMVPRVTELTIDRRTMPGEDPELILAELLAQSREAIASSGAANAQRIEVRGVVDMVMPGFRTTEDDPVVSAAADALRSLDQDVRITGWTAACEGGFVAQASGTPTVILGPGDITGQAHQPDEQVRITDLGVAARAYALIALAIAGGAED</sequence>
<evidence type="ECO:0000313" key="7">
    <source>
        <dbReference type="Proteomes" id="UP000618733"/>
    </source>
</evidence>
<dbReference type="PANTHER" id="PTHR43808:SF32">
    <property type="entry name" value="ARGE_DAPE-RELATED DEACYLASE"/>
    <property type="match status" value="1"/>
</dbReference>
<dbReference type="InterPro" id="IPR001261">
    <property type="entry name" value="ArgE/DapE_CS"/>
</dbReference>
<dbReference type="Proteomes" id="UP000618733">
    <property type="component" value="Unassembled WGS sequence"/>
</dbReference>
<comment type="cofactor">
    <cofactor evidence="1">
        <name>Zn(2+)</name>
        <dbReference type="ChEBI" id="CHEBI:29105"/>
    </cofactor>
</comment>
<dbReference type="RefSeq" id="WP_200132106.1">
    <property type="nucleotide sequence ID" value="NZ_JAEHOI010000006.1"/>
</dbReference>
<proteinExistence type="predicted"/>
<gene>
    <name evidence="6" type="ORF">JD292_07410</name>
</gene>
<dbReference type="Pfam" id="PF07687">
    <property type="entry name" value="M20_dimer"/>
    <property type="match status" value="1"/>
</dbReference>
<comment type="caution">
    <text evidence="6">The sequence shown here is derived from an EMBL/GenBank/DDBJ whole genome shotgun (WGS) entry which is preliminary data.</text>
</comment>
<dbReference type="PANTHER" id="PTHR43808">
    <property type="entry name" value="ACETYLORNITHINE DEACETYLASE"/>
    <property type="match status" value="1"/>
</dbReference>
<evidence type="ECO:0000259" key="5">
    <source>
        <dbReference type="Pfam" id="PF07687"/>
    </source>
</evidence>
<evidence type="ECO:0000256" key="3">
    <source>
        <dbReference type="ARBA" id="ARBA00022801"/>
    </source>
</evidence>
<dbReference type="AlphaFoldDB" id="A0A934QDQ4"/>
<dbReference type="InterPro" id="IPR050072">
    <property type="entry name" value="Peptidase_M20A"/>
</dbReference>
<dbReference type="GO" id="GO:0016787">
    <property type="term" value="F:hydrolase activity"/>
    <property type="evidence" value="ECO:0007669"/>
    <property type="project" value="UniProtKB-KW"/>
</dbReference>
<dbReference type="GO" id="GO:0046872">
    <property type="term" value="F:metal ion binding"/>
    <property type="evidence" value="ECO:0007669"/>
    <property type="project" value="UniProtKB-KW"/>
</dbReference>
<feature type="domain" description="Peptidase M20 dimerisation" evidence="5">
    <location>
        <begin position="180"/>
        <end position="283"/>
    </location>
</feature>
<keyword evidence="3" id="KW-0378">Hydrolase</keyword>